<protein>
    <submittedName>
        <fullName evidence="1">Uncharacterized protein</fullName>
    </submittedName>
</protein>
<gene>
    <name evidence="1" type="ORF">GH714_012085</name>
</gene>
<name>A0A6A6MVM2_HEVBR</name>
<proteinExistence type="predicted"/>
<evidence type="ECO:0000313" key="2">
    <source>
        <dbReference type="Proteomes" id="UP000467840"/>
    </source>
</evidence>
<evidence type="ECO:0000313" key="1">
    <source>
        <dbReference type="EMBL" id="KAF2317137.1"/>
    </source>
</evidence>
<dbReference type="Proteomes" id="UP000467840">
    <property type="component" value="Chromosome 6"/>
</dbReference>
<reference evidence="1 2" key="1">
    <citation type="journal article" date="2020" name="Mol. Plant">
        <title>The Chromosome-Based Rubber Tree Genome Provides New Insights into Spurge Genome Evolution and Rubber Biosynthesis.</title>
        <authorList>
            <person name="Liu J."/>
            <person name="Shi C."/>
            <person name="Shi C.C."/>
            <person name="Li W."/>
            <person name="Zhang Q.J."/>
            <person name="Zhang Y."/>
            <person name="Li K."/>
            <person name="Lu H.F."/>
            <person name="Shi C."/>
            <person name="Zhu S.T."/>
            <person name="Xiao Z.Y."/>
            <person name="Nan H."/>
            <person name="Yue Y."/>
            <person name="Zhu X.G."/>
            <person name="Wu Y."/>
            <person name="Hong X.N."/>
            <person name="Fan G.Y."/>
            <person name="Tong Y."/>
            <person name="Zhang D."/>
            <person name="Mao C.L."/>
            <person name="Liu Y.L."/>
            <person name="Hao S.J."/>
            <person name="Liu W.Q."/>
            <person name="Lv M.Q."/>
            <person name="Zhang H.B."/>
            <person name="Liu Y."/>
            <person name="Hu-Tang G.R."/>
            <person name="Wang J.P."/>
            <person name="Wang J.H."/>
            <person name="Sun Y.H."/>
            <person name="Ni S.B."/>
            <person name="Chen W.B."/>
            <person name="Zhang X.C."/>
            <person name="Jiao Y.N."/>
            <person name="Eichler E.E."/>
            <person name="Li G.H."/>
            <person name="Liu X."/>
            <person name="Gao L.Z."/>
        </authorList>
    </citation>
    <scope>NUCLEOTIDE SEQUENCE [LARGE SCALE GENOMIC DNA]</scope>
    <source>
        <strain evidence="2">cv. GT1</strain>
        <tissue evidence="1">Leaf</tissue>
    </source>
</reference>
<dbReference type="EMBL" id="JAAGAX010000004">
    <property type="protein sequence ID" value="KAF2317137.1"/>
    <property type="molecule type" value="Genomic_DNA"/>
</dbReference>
<organism evidence="1 2">
    <name type="scientific">Hevea brasiliensis</name>
    <name type="common">Para rubber tree</name>
    <name type="synonym">Siphonia brasiliensis</name>
    <dbReference type="NCBI Taxonomy" id="3981"/>
    <lineage>
        <taxon>Eukaryota</taxon>
        <taxon>Viridiplantae</taxon>
        <taxon>Streptophyta</taxon>
        <taxon>Embryophyta</taxon>
        <taxon>Tracheophyta</taxon>
        <taxon>Spermatophyta</taxon>
        <taxon>Magnoliopsida</taxon>
        <taxon>eudicotyledons</taxon>
        <taxon>Gunneridae</taxon>
        <taxon>Pentapetalae</taxon>
        <taxon>rosids</taxon>
        <taxon>fabids</taxon>
        <taxon>Malpighiales</taxon>
        <taxon>Euphorbiaceae</taxon>
        <taxon>Crotonoideae</taxon>
        <taxon>Micrandreae</taxon>
        <taxon>Hevea</taxon>
    </lineage>
</organism>
<keyword evidence="2" id="KW-1185">Reference proteome</keyword>
<dbReference type="AlphaFoldDB" id="A0A6A6MVM2"/>
<accession>A0A6A6MVM2</accession>
<sequence length="101" mass="11683">MDPNISSSSGAEGEERNFGDERLYKEALAPQFERLFLLTTNHDEDLEGIRADLNRMMEYVMRIERHQVYGGFAKLQNSGANEQVAIKTKKEMRRMWAAKNT</sequence>
<comment type="caution">
    <text evidence="1">The sequence shown here is derived from an EMBL/GenBank/DDBJ whole genome shotgun (WGS) entry which is preliminary data.</text>
</comment>